<keyword evidence="1" id="KW-1133">Transmembrane helix</keyword>
<dbReference type="Proteomes" id="UP001610335">
    <property type="component" value="Unassembled WGS sequence"/>
</dbReference>
<evidence type="ECO:0000313" key="3">
    <source>
        <dbReference type="Proteomes" id="UP001610335"/>
    </source>
</evidence>
<gene>
    <name evidence="2" type="ORF">BDW59DRAFT_137313</name>
</gene>
<keyword evidence="1" id="KW-0472">Membrane</keyword>
<evidence type="ECO:0000313" key="2">
    <source>
        <dbReference type="EMBL" id="KAL2835200.1"/>
    </source>
</evidence>
<organism evidence="2 3">
    <name type="scientific">Aspergillus cavernicola</name>
    <dbReference type="NCBI Taxonomy" id="176166"/>
    <lineage>
        <taxon>Eukaryota</taxon>
        <taxon>Fungi</taxon>
        <taxon>Dikarya</taxon>
        <taxon>Ascomycota</taxon>
        <taxon>Pezizomycotina</taxon>
        <taxon>Eurotiomycetes</taxon>
        <taxon>Eurotiomycetidae</taxon>
        <taxon>Eurotiales</taxon>
        <taxon>Aspergillaceae</taxon>
        <taxon>Aspergillus</taxon>
        <taxon>Aspergillus subgen. Nidulantes</taxon>
    </lineage>
</organism>
<name>A0ABR4J592_9EURO</name>
<evidence type="ECO:0000256" key="1">
    <source>
        <dbReference type="SAM" id="Phobius"/>
    </source>
</evidence>
<comment type="caution">
    <text evidence="2">The sequence shown here is derived from an EMBL/GenBank/DDBJ whole genome shotgun (WGS) entry which is preliminary data.</text>
</comment>
<feature type="transmembrane region" description="Helical" evidence="1">
    <location>
        <begin position="52"/>
        <end position="71"/>
    </location>
</feature>
<proteinExistence type="predicted"/>
<reference evidence="2 3" key="1">
    <citation type="submission" date="2024-07" db="EMBL/GenBank/DDBJ databases">
        <title>Section-level genome sequencing and comparative genomics of Aspergillus sections Usti and Cavernicolus.</title>
        <authorList>
            <consortium name="Lawrence Berkeley National Laboratory"/>
            <person name="Nybo J.L."/>
            <person name="Vesth T.C."/>
            <person name="Theobald S."/>
            <person name="Frisvad J.C."/>
            <person name="Larsen T.O."/>
            <person name="Kjaerboelling I."/>
            <person name="Rothschild-Mancinelli K."/>
            <person name="Lyhne E.K."/>
            <person name="Kogle M.E."/>
            <person name="Barry K."/>
            <person name="Clum A."/>
            <person name="Na H."/>
            <person name="Ledsgaard L."/>
            <person name="Lin J."/>
            <person name="Lipzen A."/>
            <person name="Kuo A."/>
            <person name="Riley R."/>
            <person name="Mondo S."/>
            <person name="LaButti K."/>
            <person name="Haridas S."/>
            <person name="Pangalinan J."/>
            <person name="Salamov A.A."/>
            <person name="Simmons B.A."/>
            <person name="Magnuson J.K."/>
            <person name="Chen J."/>
            <person name="Drula E."/>
            <person name="Henrissat B."/>
            <person name="Wiebenga A."/>
            <person name="Lubbers R.J."/>
            <person name="Gomes A.C."/>
            <person name="Makela M.R."/>
            <person name="Stajich J."/>
            <person name="Grigoriev I.V."/>
            <person name="Mortensen U.H."/>
            <person name="De vries R.P."/>
            <person name="Baker S.E."/>
            <person name="Andersen M.R."/>
        </authorList>
    </citation>
    <scope>NUCLEOTIDE SEQUENCE [LARGE SCALE GENOMIC DNA]</scope>
    <source>
        <strain evidence="2 3">CBS 600.67</strain>
    </source>
</reference>
<protein>
    <submittedName>
        <fullName evidence="2">Uncharacterized protein</fullName>
    </submittedName>
</protein>
<accession>A0ABR4J592</accession>
<keyword evidence="3" id="KW-1185">Reference proteome</keyword>
<keyword evidence="1" id="KW-0812">Transmembrane</keyword>
<dbReference type="EMBL" id="JBFXLS010000001">
    <property type="protein sequence ID" value="KAL2835200.1"/>
    <property type="molecule type" value="Genomic_DNA"/>
</dbReference>
<sequence>MHDEVFARLVVASFSLQRIEHSKQSIWQSAPEASWPVVVLHLEPNQICKGRLIYAPVMLILGLGIVPNLPFS</sequence>